<evidence type="ECO:0000256" key="3">
    <source>
        <dbReference type="ARBA" id="ARBA00022989"/>
    </source>
</evidence>
<proteinExistence type="predicted"/>
<dbReference type="SMART" id="SM00530">
    <property type="entry name" value="HTH_XRE"/>
    <property type="match status" value="1"/>
</dbReference>
<evidence type="ECO:0000256" key="5">
    <source>
        <dbReference type="ARBA" id="ARBA00023136"/>
    </source>
</evidence>
<dbReference type="RefSeq" id="WP_236453267.1">
    <property type="nucleotide sequence ID" value="NZ_CBCSGE010000035.1"/>
</dbReference>
<dbReference type="PANTHER" id="PTHR46558:SF4">
    <property type="entry name" value="DNA-BIDING PHAGE PROTEIN"/>
    <property type="match status" value="1"/>
</dbReference>
<comment type="caution">
    <text evidence="8">The sequence shown here is derived from an EMBL/GenBank/DDBJ whole genome shotgun (WGS) entry which is preliminary data.</text>
</comment>
<dbReference type="InterPro" id="IPR010982">
    <property type="entry name" value="Lambda_DNA-bd_dom_sf"/>
</dbReference>
<dbReference type="Pfam" id="PF01381">
    <property type="entry name" value="HTH_3"/>
    <property type="match status" value="1"/>
</dbReference>
<keyword evidence="4" id="KW-0238">DNA-binding</keyword>
<dbReference type="Proteomes" id="UP001589607">
    <property type="component" value="Unassembled WGS sequence"/>
</dbReference>
<reference evidence="8 9" key="1">
    <citation type="submission" date="2024-09" db="EMBL/GenBank/DDBJ databases">
        <authorList>
            <person name="Sun Q."/>
            <person name="Mori K."/>
        </authorList>
    </citation>
    <scope>NUCLEOTIDE SEQUENCE [LARGE SCALE GENOMIC DNA]</scope>
    <source>
        <strain evidence="8 9">CECT 7955</strain>
    </source>
</reference>
<keyword evidence="3 6" id="KW-1133">Transmembrane helix</keyword>
<dbReference type="PANTHER" id="PTHR46558">
    <property type="entry name" value="TRACRIPTIONAL REGULATORY PROTEIN-RELATED-RELATED"/>
    <property type="match status" value="1"/>
</dbReference>
<evidence type="ECO:0000259" key="7">
    <source>
        <dbReference type="PROSITE" id="PS50943"/>
    </source>
</evidence>
<evidence type="ECO:0000313" key="9">
    <source>
        <dbReference type="Proteomes" id="UP001589607"/>
    </source>
</evidence>
<organism evidence="8 9">
    <name type="scientific">Flavobacterium jumunjinense</name>
    <dbReference type="NCBI Taxonomy" id="998845"/>
    <lineage>
        <taxon>Bacteria</taxon>
        <taxon>Pseudomonadati</taxon>
        <taxon>Bacteroidota</taxon>
        <taxon>Flavobacteriia</taxon>
        <taxon>Flavobacteriales</taxon>
        <taxon>Flavobacteriaceae</taxon>
        <taxon>Flavobacterium</taxon>
    </lineage>
</organism>
<keyword evidence="5 6" id="KW-0472">Membrane</keyword>
<protein>
    <submittedName>
        <fullName evidence="8">Helix-turn-helix domain-containing protein</fullName>
    </submittedName>
</protein>
<evidence type="ECO:0000256" key="1">
    <source>
        <dbReference type="ARBA" id="ARBA00004141"/>
    </source>
</evidence>
<dbReference type="SUPFAM" id="SSF47413">
    <property type="entry name" value="lambda repressor-like DNA-binding domains"/>
    <property type="match status" value="1"/>
</dbReference>
<dbReference type="InterPro" id="IPR019109">
    <property type="entry name" value="MamF_MmsF"/>
</dbReference>
<evidence type="ECO:0000256" key="2">
    <source>
        <dbReference type="ARBA" id="ARBA00022692"/>
    </source>
</evidence>
<feature type="transmembrane region" description="Helical" evidence="6">
    <location>
        <begin position="74"/>
        <end position="99"/>
    </location>
</feature>
<keyword evidence="2 6" id="KW-0812">Transmembrane</keyword>
<comment type="subcellular location">
    <subcellularLocation>
        <location evidence="1">Membrane</location>
        <topology evidence="1">Multi-pass membrane protein</topology>
    </subcellularLocation>
</comment>
<dbReference type="CDD" id="cd00093">
    <property type="entry name" value="HTH_XRE"/>
    <property type="match status" value="1"/>
</dbReference>
<sequence>MSQLLIYREKLNLTQEQLATKANVSVRTIQRIEAGTIPKGHTLDALCKALDISKEELLQKNIQETKNNYQLLKYINLSSLLLLFIPLGSIIAPLILMHWKKEVNSITKQIVSVQIVWTIAFPIITLAIAFIGKWLSLNKQVLPLTMVLLFIINVYIILRNAIEINKNKKLYIGLNFNLF</sequence>
<gene>
    <name evidence="8" type="ORF">ACFFVF_17890</name>
</gene>
<evidence type="ECO:0000313" key="8">
    <source>
        <dbReference type="EMBL" id="MFB9098380.1"/>
    </source>
</evidence>
<accession>A0ABV5GU76</accession>
<feature type="transmembrane region" description="Helical" evidence="6">
    <location>
        <begin position="141"/>
        <end position="158"/>
    </location>
</feature>
<name>A0ABV5GU76_9FLAO</name>
<feature type="transmembrane region" description="Helical" evidence="6">
    <location>
        <begin position="111"/>
        <end position="135"/>
    </location>
</feature>
<feature type="domain" description="HTH cro/C1-type" evidence="7">
    <location>
        <begin position="4"/>
        <end position="57"/>
    </location>
</feature>
<dbReference type="Gene3D" id="1.10.260.40">
    <property type="entry name" value="lambda repressor-like DNA-binding domains"/>
    <property type="match status" value="1"/>
</dbReference>
<dbReference type="EMBL" id="JBHMEY010000085">
    <property type="protein sequence ID" value="MFB9098380.1"/>
    <property type="molecule type" value="Genomic_DNA"/>
</dbReference>
<evidence type="ECO:0000256" key="6">
    <source>
        <dbReference type="SAM" id="Phobius"/>
    </source>
</evidence>
<keyword evidence="9" id="KW-1185">Reference proteome</keyword>
<evidence type="ECO:0000256" key="4">
    <source>
        <dbReference type="ARBA" id="ARBA00023125"/>
    </source>
</evidence>
<dbReference type="InterPro" id="IPR001387">
    <property type="entry name" value="Cro/C1-type_HTH"/>
</dbReference>
<dbReference type="PROSITE" id="PS50943">
    <property type="entry name" value="HTH_CROC1"/>
    <property type="match status" value="1"/>
</dbReference>
<dbReference type="Pfam" id="PF09685">
    <property type="entry name" value="MamF_MmsF"/>
    <property type="match status" value="1"/>
</dbReference>